<name>A0A392LZ23_9FABA</name>
<keyword evidence="3" id="KW-1185">Reference proteome</keyword>
<evidence type="ECO:0008006" key="4">
    <source>
        <dbReference type="Google" id="ProtNLM"/>
    </source>
</evidence>
<evidence type="ECO:0000256" key="1">
    <source>
        <dbReference type="SAM" id="Coils"/>
    </source>
</evidence>
<reference evidence="2 3" key="1">
    <citation type="journal article" date="2018" name="Front. Plant Sci.">
        <title>Red Clover (Trifolium pratense) and Zigzag Clover (T. medium) - A Picture of Genomic Similarities and Differences.</title>
        <authorList>
            <person name="Dluhosova J."/>
            <person name="Istvanek J."/>
            <person name="Nedelnik J."/>
            <person name="Repkova J."/>
        </authorList>
    </citation>
    <scope>NUCLEOTIDE SEQUENCE [LARGE SCALE GENOMIC DNA]</scope>
    <source>
        <strain evidence="3">cv. 10/8</strain>
        <tissue evidence="2">Leaf</tissue>
    </source>
</reference>
<gene>
    <name evidence="2" type="ORF">A2U01_0001007</name>
</gene>
<feature type="coiled-coil region" evidence="1">
    <location>
        <begin position="13"/>
        <end position="76"/>
    </location>
</feature>
<evidence type="ECO:0000313" key="3">
    <source>
        <dbReference type="Proteomes" id="UP000265520"/>
    </source>
</evidence>
<accession>A0A392LZ23</accession>
<organism evidence="2 3">
    <name type="scientific">Trifolium medium</name>
    <dbReference type="NCBI Taxonomy" id="97028"/>
    <lineage>
        <taxon>Eukaryota</taxon>
        <taxon>Viridiplantae</taxon>
        <taxon>Streptophyta</taxon>
        <taxon>Embryophyta</taxon>
        <taxon>Tracheophyta</taxon>
        <taxon>Spermatophyta</taxon>
        <taxon>Magnoliopsida</taxon>
        <taxon>eudicotyledons</taxon>
        <taxon>Gunneridae</taxon>
        <taxon>Pentapetalae</taxon>
        <taxon>rosids</taxon>
        <taxon>fabids</taxon>
        <taxon>Fabales</taxon>
        <taxon>Fabaceae</taxon>
        <taxon>Papilionoideae</taxon>
        <taxon>50 kb inversion clade</taxon>
        <taxon>NPAAA clade</taxon>
        <taxon>Hologalegina</taxon>
        <taxon>IRL clade</taxon>
        <taxon>Trifolieae</taxon>
        <taxon>Trifolium</taxon>
    </lineage>
</organism>
<dbReference type="EMBL" id="LXQA010000824">
    <property type="protein sequence ID" value="MCH80241.1"/>
    <property type="molecule type" value="Genomic_DNA"/>
</dbReference>
<sequence length="84" mass="9511">MANRDDISYHLTVKGVQNAIAKLQRKIDHIERLNPQFYRTVNGVQVPTPRSCDAKIAELNAEKQEREAELRQLLENPPKNSGSG</sequence>
<comment type="caution">
    <text evidence="2">The sequence shown here is derived from an EMBL/GenBank/DDBJ whole genome shotgun (WGS) entry which is preliminary data.</text>
</comment>
<dbReference type="AlphaFoldDB" id="A0A392LZ23"/>
<protein>
    <recommendedName>
        <fullName evidence="4">Valyl-tRNA synthetase tRNA-binding arm domain-containing protein</fullName>
    </recommendedName>
</protein>
<proteinExistence type="predicted"/>
<keyword evidence="1" id="KW-0175">Coiled coil</keyword>
<dbReference type="Proteomes" id="UP000265520">
    <property type="component" value="Unassembled WGS sequence"/>
</dbReference>
<evidence type="ECO:0000313" key="2">
    <source>
        <dbReference type="EMBL" id="MCH80241.1"/>
    </source>
</evidence>